<evidence type="ECO:0000313" key="4">
    <source>
        <dbReference type="Proteomes" id="UP000315003"/>
    </source>
</evidence>
<dbReference type="Gene3D" id="3.30.700.10">
    <property type="entry name" value="Glycoprotein, Type 4 Pilin"/>
    <property type="match status" value="1"/>
</dbReference>
<feature type="domain" description="DUF1559" evidence="2">
    <location>
        <begin position="30"/>
        <end position="364"/>
    </location>
</feature>
<dbReference type="Pfam" id="PF07963">
    <property type="entry name" value="N_methyl"/>
    <property type="match status" value="1"/>
</dbReference>
<dbReference type="InterPro" id="IPR012902">
    <property type="entry name" value="N_methyl_site"/>
</dbReference>
<dbReference type="SUPFAM" id="SSF54523">
    <property type="entry name" value="Pili subunits"/>
    <property type="match status" value="1"/>
</dbReference>
<gene>
    <name evidence="3" type="primary">xcpT_3</name>
    <name evidence="3" type="ORF">SV7mr_21970</name>
</gene>
<dbReference type="InterPro" id="IPR045584">
    <property type="entry name" value="Pilin-like"/>
</dbReference>
<keyword evidence="4" id="KW-1185">Reference proteome</keyword>
<dbReference type="PANTHER" id="PTHR30093">
    <property type="entry name" value="GENERAL SECRETION PATHWAY PROTEIN G"/>
    <property type="match status" value="1"/>
</dbReference>
<accession>A0A517SU97</accession>
<feature type="region of interest" description="Disordered" evidence="1">
    <location>
        <begin position="183"/>
        <end position="204"/>
    </location>
</feature>
<dbReference type="OrthoDB" id="241541at2"/>
<dbReference type="Pfam" id="PF07596">
    <property type="entry name" value="SBP_bac_10"/>
    <property type="match status" value="1"/>
</dbReference>
<name>A0A517SU97_9BACT</name>
<sequence length="410" mass="44207">MRSQGFTLVELLVVIAIIGILVGLLLPAVQAAREAARRMSCGNNLKQIGIALHNYESAYKQLPMQGAGTDIGWNTAPGNGTAPNWWSGYNTFNYWRLSALVGMTPFMEQGAVWDKISTPSQETTSGNPPPTPSGFWPAMGPSPDRIEYVPWTIEIPTLRCPSDPGSGLPSLGRTNYAMCMGDSHWRSQHGSQRPGSNNSGEQQDYATHSNAANRGVFVQHKGMKFRDVLDGLSNTIAIGEIATDLGDLDSRTRAKRHPSGQPGQDTIRMNPNTCQEIGMLDPDRPLFWVSGGIEPVTKGRGFRWADAQAMQTQFHTIAPPNKPLCIPHDSNGPSIMTASSRHPGGAHVVMGDGAVTFVTDSIEAGNQNNPVIYRGGTAANNNMPGEQSPYGIWGALGSRAARETESLENQ</sequence>
<proteinExistence type="predicted"/>
<feature type="region of interest" description="Disordered" evidence="1">
    <location>
        <begin position="249"/>
        <end position="269"/>
    </location>
</feature>
<dbReference type="InterPro" id="IPR011453">
    <property type="entry name" value="DUF1559"/>
</dbReference>
<dbReference type="NCBIfam" id="TIGR04294">
    <property type="entry name" value="pre_pil_HX9DG"/>
    <property type="match status" value="1"/>
</dbReference>
<reference evidence="3 4" key="1">
    <citation type="submission" date="2019-02" db="EMBL/GenBank/DDBJ databases">
        <title>Deep-cultivation of Planctomycetes and their phenomic and genomic characterization uncovers novel biology.</title>
        <authorList>
            <person name="Wiegand S."/>
            <person name="Jogler M."/>
            <person name="Boedeker C."/>
            <person name="Pinto D."/>
            <person name="Vollmers J."/>
            <person name="Rivas-Marin E."/>
            <person name="Kohn T."/>
            <person name="Peeters S.H."/>
            <person name="Heuer A."/>
            <person name="Rast P."/>
            <person name="Oberbeckmann S."/>
            <person name="Bunk B."/>
            <person name="Jeske O."/>
            <person name="Meyerdierks A."/>
            <person name="Storesund J.E."/>
            <person name="Kallscheuer N."/>
            <person name="Luecker S."/>
            <person name="Lage O.M."/>
            <person name="Pohl T."/>
            <person name="Merkel B.J."/>
            <person name="Hornburger P."/>
            <person name="Mueller R.-W."/>
            <person name="Bruemmer F."/>
            <person name="Labrenz M."/>
            <person name="Spormann A.M."/>
            <person name="Op den Camp H."/>
            <person name="Overmann J."/>
            <person name="Amann R."/>
            <person name="Jetten M.S.M."/>
            <person name="Mascher T."/>
            <person name="Medema M.H."/>
            <person name="Devos D.P."/>
            <person name="Kaster A.-K."/>
            <person name="Ovreas L."/>
            <person name="Rohde M."/>
            <person name="Galperin M.Y."/>
            <person name="Jogler C."/>
        </authorList>
    </citation>
    <scope>NUCLEOTIDE SEQUENCE [LARGE SCALE GENOMIC DNA]</scope>
    <source>
        <strain evidence="3 4">SV_7m_r</strain>
    </source>
</reference>
<dbReference type="AlphaFoldDB" id="A0A517SU97"/>
<dbReference type="NCBIfam" id="TIGR02532">
    <property type="entry name" value="IV_pilin_GFxxxE"/>
    <property type="match status" value="1"/>
</dbReference>
<protein>
    <submittedName>
        <fullName evidence="3">Type II secretion system protein G</fullName>
    </submittedName>
</protein>
<dbReference type="PANTHER" id="PTHR30093:SF2">
    <property type="entry name" value="TYPE II SECRETION SYSTEM PROTEIN H"/>
    <property type="match status" value="1"/>
</dbReference>
<dbReference type="InterPro" id="IPR027558">
    <property type="entry name" value="Pre_pil_HX9DG_C"/>
</dbReference>
<dbReference type="EMBL" id="CP036272">
    <property type="protein sequence ID" value="QDT59688.1"/>
    <property type="molecule type" value="Genomic_DNA"/>
</dbReference>
<evidence type="ECO:0000256" key="1">
    <source>
        <dbReference type="SAM" id="MobiDB-lite"/>
    </source>
</evidence>
<organism evidence="3 4">
    <name type="scientific">Stieleria bergensis</name>
    <dbReference type="NCBI Taxonomy" id="2528025"/>
    <lineage>
        <taxon>Bacteria</taxon>
        <taxon>Pseudomonadati</taxon>
        <taxon>Planctomycetota</taxon>
        <taxon>Planctomycetia</taxon>
        <taxon>Pirellulales</taxon>
        <taxon>Pirellulaceae</taxon>
        <taxon>Stieleria</taxon>
    </lineage>
</organism>
<feature type="compositionally biased region" description="Polar residues" evidence="1">
    <location>
        <begin position="188"/>
        <end position="204"/>
    </location>
</feature>
<dbReference type="PROSITE" id="PS00409">
    <property type="entry name" value="PROKAR_NTER_METHYL"/>
    <property type="match status" value="1"/>
</dbReference>
<evidence type="ECO:0000259" key="2">
    <source>
        <dbReference type="Pfam" id="PF07596"/>
    </source>
</evidence>
<evidence type="ECO:0000313" key="3">
    <source>
        <dbReference type="EMBL" id="QDT59688.1"/>
    </source>
</evidence>
<dbReference type="Proteomes" id="UP000315003">
    <property type="component" value="Chromosome"/>
</dbReference>